<accession>A0ABT8TGX3</accession>
<comment type="caution">
    <text evidence="7">The sequence shown here is derived from an EMBL/GenBank/DDBJ whole genome shotgun (WGS) entry which is preliminary data.</text>
</comment>
<dbReference type="Pfam" id="PF01810">
    <property type="entry name" value="LysE"/>
    <property type="match status" value="1"/>
</dbReference>
<feature type="transmembrane region" description="Helical" evidence="6">
    <location>
        <begin position="145"/>
        <end position="166"/>
    </location>
</feature>
<dbReference type="InterPro" id="IPR001123">
    <property type="entry name" value="LeuE-type"/>
</dbReference>
<keyword evidence="8" id="KW-1185">Reference proteome</keyword>
<reference evidence="7" key="1">
    <citation type="submission" date="2023-07" db="EMBL/GenBank/DDBJ databases">
        <title>Gilvimarinus algae sp. nov., isolated from the surface of Kelp.</title>
        <authorList>
            <person name="Sun Y.Y."/>
            <person name="Gong Y."/>
            <person name="Du Z.J."/>
        </authorList>
    </citation>
    <scope>NUCLEOTIDE SEQUENCE</scope>
    <source>
        <strain evidence="7">SDUM040014</strain>
    </source>
</reference>
<evidence type="ECO:0000256" key="2">
    <source>
        <dbReference type="ARBA" id="ARBA00022475"/>
    </source>
</evidence>
<gene>
    <name evidence="7" type="ORF">QWI16_14275</name>
</gene>
<evidence type="ECO:0000256" key="3">
    <source>
        <dbReference type="ARBA" id="ARBA00022692"/>
    </source>
</evidence>
<keyword evidence="2" id="KW-1003">Cell membrane</keyword>
<evidence type="ECO:0000256" key="1">
    <source>
        <dbReference type="ARBA" id="ARBA00004651"/>
    </source>
</evidence>
<evidence type="ECO:0000313" key="7">
    <source>
        <dbReference type="EMBL" id="MDO3383345.1"/>
    </source>
</evidence>
<feature type="transmembrane region" description="Helical" evidence="6">
    <location>
        <begin position="35"/>
        <end position="59"/>
    </location>
</feature>
<feature type="transmembrane region" description="Helical" evidence="6">
    <location>
        <begin position="71"/>
        <end position="91"/>
    </location>
</feature>
<feature type="transmembrane region" description="Helical" evidence="6">
    <location>
        <begin position="111"/>
        <end position="133"/>
    </location>
</feature>
<evidence type="ECO:0000256" key="4">
    <source>
        <dbReference type="ARBA" id="ARBA00022989"/>
    </source>
</evidence>
<dbReference type="PANTHER" id="PTHR30086">
    <property type="entry name" value="ARGININE EXPORTER PROTEIN ARGO"/>
    <property type="match status" value="1"/>
</dbReference>
<dbReference type="RefSeq" id="WP_302714114.1">
    <property type="nucleotide sequence ID" value="NZ_JAULRT010000060.1"/>
</dbReference>
<dbReference type="EMBL" id="JAULRT010000060">
    <property type="protein sequence ID" value="MDO3383345.1"/>
    <property type="molecule type" value="Genomic_DNA"/>
</dbReference>
<proteinExistence type="predicted"/>
<evidence type="ECO:0000256" key="5">
    <source>
        <dbReference type="ARBA" id="ARBA00023136"/>
    </source>
</evidence>
<keyword evidence="5 6" id="KW-0472">Membrane</keyword>
<comment type="subcellular location">
    <subcellularLocation>
        <location evidence="1">Cell membrane</location>
        <topology evidence="1">Multi-pass membrane protein</topology>
    </subcellularLocation>
</comment>
<dbReference type="PANTHER" id="PTHR30086:SF20">
    <property type="entry name" value="ARGININE EXPORTER PROTEIN ARGO-RELATED"/>
    <property type="match status" value="1"/>
</dbReference>
<keyword evidence="4 6" id="KW-1133">Transmembrane helix</keyword>
<organism evidence="7 8">
    <name type="scientific">Gilvimarinus algae</name>
    <dbReference type="NCBI Taxonomy" id="3058037"/>
    <lineage>
        <taxon>Bacteria</taxon>
        <taxon>Pseudomonadati</taxon>
        <taxon>Pseudomonadota</taxon>
        <taxon>Gammaproteobacteria</taxon>
        <taxon>Cellvibrionales</taxon>
        <taxon>Cellvibrionaceae</taxon>
        <taxon>Gilvimarinus</taxon>
    </lineage>
</organism>
<name>A0ABT8TGX3_9GAMM</name>
<evidence type="ECO:0000256" key="6">
    <source>
        <dbReference type="SAM" id="Phobius"/>
    </source>
</evidence>
<protein>
    <submittedName>
        <fullName evidence="7">LysE family translocator</fullName>
    </submittedName>
</protein>
<keyword evidence="3 6" id="KW-0812">Transmembrane</keyword>
<sequence>MSIGDGCLLFFMLVGLAALPSSSVALVLGRSASGGLAHGLATACGIALADTLFILLAALGLSVVATYAGPWFFLIKLLGGFYLIWLGYQLFTRPAHVRAPGKSARDKRLSFSLLAGFVFTLGDIKAIVFYASILPMVVEPSSLTLAELAVLVTLTLVAVGGVKAAYVFLAQRWLAPPSGAAPALPAQKLVGGALMASGAFIALKP</sequence>
<evidence type="ECO:0000313" key="8">
    <source>
        <dbReference type="Proteomes" id="UP001168380"/>
    </source>
</evidence>
<dbReference type="Proteomes" id="UP001168380">
    <property type="component" value="Unassembled WGS sequence"/>
</dbReference>